<dbReference type="Gene3D" id="1.10.1330.10">
    <property type="entry name" value="Dockerin domain"/>
    <property type="match status" value="1"/>
</dbReference>
<dbReference type="Gene3D" id="2.60.40.10">
    <property type="entry name" value="Immunoglobulins"/>
    <property type="match status" value="1"/>
</dbReference>
<dbReference type="InterPro" id="IPR018247">
    <property type="entry name" value="EF_Hand_1_Ca_BS"/>
</dbReference>
<dbReference type="Proteomes" id="UP000007523">
    <property type="component" value="Chromosome"/>
</dbReference>
<dbReference type="InterPro" id="IPR013783">
    <property type="entry name" value="Ig-like_fold"/>
</dbReference>
<dbReference type="SUPFAM" id="SSF82171">
    <property type="entry name" value="DPP6 N-terminal domain-like"/>
    <property type="match status" value="1"/>
</dbReference>
<organism evidence="2 3">
    <name type="scientific">Paenibacillus mucilaginosus 3016</name>
    <dbReference type="NCBI Taxonomy" id="1116391"/>
    <lineage>
        <taxon>Bacteria</taxon>
        <taxon>Bacillati</taxon>
        <taxon>Bacillota</taxon>
        <taxon>Bacilli</taxon>
        <taxon>Bacillales</taxon>
        <taxon>Paenibacillaceae</taxon>
        <taxon>Paenibacillus</taxon>
    </lineage>
</organism>
<dbReference type="CDD" id="cd08547">
    <property type="entry name" value="Type_II_cohesin"/>
    <property type="match status" value="1"/>
</dbReference>
<dbReference type="KEGG" id="pmq:PM3016_2135"/>
<name>H6NF24_9BACL</name>
<dbReference type="HOGENOM" id="CLU_005493_0_0_9"/>
<keyword evidence="3" id="KW-1185">Reference proteome</keyword>
<dbReference type="InterPro" id="IPR002105">
    <property type="entry name" value="Dockerin_1_rpt"/>
</dbReference>
<dbReference type="InterPro" id="IPR008965">
    <property type="entry name" value="CBM2/CBM3_carb-bd_dom_sf"/>
</dbReference>
<dbReference type="EMBL" id="CP003235">
    <property type="protein sequence ID" value="AFC29031.1"/>
    <property type="molecule type" value="Genomic_DNA"/>
</dbReference>
<protein>
    <submittedName>
        <fullName evidence="2">Carbohydrate-binding family protein</fullName>
    </submittedName>
</protein>
<dbReference type="SUPFAM" id="SSF49265">
    <property type="entry name" value="Fibronectin type III"/>
    <property type="match status" value="1"/>
</dbReference>
<proteinExistence type="predicted"/>
<dbReference type="RefSeq" id="WP_014369451.1">
    <property type="nucleotide sequence ID" value="NC_016935.1"/>
</dbReference>
<dbReference type="SMART" id="SM00060">
    <property type="entry name" value="FN3"/>
    <property type="match status" value="1"/>
</dbReference>
<dbReference type="GO" id="GO:0004553">
    <property type="term" value="F:hydrolase activity, hydrolyzing O-glycosyl compounds"/>
    <property type="evidence" value="ECO:0007669"/>
    <property type="project" value="InterPro"/>
</dbReference>
<dbReference type="GO" id="GO:0030246">
    <property type="term" value="F:carbohydrate binding"/>
    <property type="evidence" value="ECO:0007669"/>
    <property type="project" value="InterPro"/>
</dbReference>
<dbReference type="InterPro" id="IPR036116">
    <property type="entry name" value="FN3_sf"/>
</dbReference>
<dbReference type="InterPro" id="IPR003961">
    <property type="entry name" value="FN3_dom"/>
</dbReference>
<reference evidence="2 3" key="1">
    <citation type="journal article" date="2012" name="J. Bacteriol.">
        <title>Complete Genome Sequence of Paenibacillus mucilaginosus 3016, a Bacterium Functional as Microbial Fertilizer.</title>
        <authorList>
            <person name="Ma M."/>
            <person name="Wang Z."/>
            <person name="Li L."/>
            <person name="Jiang X."/>
            <person name="Guan D."/>
            <person name="Cao F."/>
            <person name="Chen H."/>
            <person name="Wang X."/>
            <person name="Shen D."/>
            <person name="Du B."/>
            <person name="Li J."/>
        </authorList>
    </citation>
    <scope>NUCLEOTIDE SEQUENCE [LARGE SCALE GENOMIC DNA]</scope>
    <source>
        <strain evidence="2 3">3016</strain>
    </source>
</reference>
<dbReference type="Gene3D" id="2.60.40.680">
    <property type="match status" value="1"/>
</dbReference>
<gene>
    <name evidence="2" type="ORF">PM3016_2135</name>
</gene>
<dbReference type="PROSITE" id="PS50853">
    <property type="entry name" value="FN3"/>
    <property type="match status" value="1"/>
</dbReference>
<dbReference type="Pfam" id="PF00041">
    <property type="entry name" value="fn3"/>
    <property type="match status" value="1"/>
</dbReference>
<accession>H6NF24</accession>
<dbReference type="Pfam" id="PF00404">
    <property type="entry name" value="Dockerin_1"/>
    <property type="match status" value="1"/>
</dbReference>
<evidence type="ECO:0000313" key="3">
    <source>
        <dbReference type="Proteomes" id="UP000007523"/>
    </source>
</evidence>
<feature type="domain" description="Fibronectin type-III" evidence="1">
    <location>
        <begin position="544"/>
        <end position="631"/>
    </location>
</feature>
<dbReference type="SUPFAM" id="SSF49384">
    <property type="entry name" value="Carbohydrate-binding domain"/>
    <property type="match status" value="1"/>
</dbReference>
<sequence length="832" mass="91189">MLMIKKGLAGLLFGLFMILLLPSYVLAAGEVTVKINSIQVYEDTVYVKATISSASKVTQVKASVDHLVFPLYGSCWDQCQWEGYYENLWELTQGTKTLTVSAINELKQTGKAAQTFAYDKPPMLVLQKPQDGVITAGYLRVKGYAFDFIGPSEIRASVAGKEFAVDDTMVVNNMIQLDHMIDLTTAPEGLHQLHVQAKDTAGHVSEDTRQVLLVKKNLQVTDHVYGDILDFDSGRILYLGYDEKLWLRDRSTGSETELYQGSNFSMTTLTSKGAAFIPYREDGQDIKLHLFVNGQTQEIPVSQLHGFALHGYGGDAALLSERYDDMTYVNLNTGEKIKTSWNPVYDGDFSRVFMTKDGRAIILNYNRLYEYDPASGYKLLAELNGEPRGLVSDGNTHLFEMYEWMGGDKYTTYIYKDGSLTVLNTQNRYNLSPFAVKGGWVAYVKLVAGVEQIFLRSPDGVEKQVTDAFDHAALEALAEDGSLMYRTMGISHYLPVGGESAVEMGTSFGVHRYVDNRLYKITEGTLAEVLIDSQPDQTAPYWPSPEPLTVSSVTYDRAELSWQSAMDDVGVSAYEIYKDGQKINTVSADVYAYVIQNLTPETTYEFEVKAVDGNGNVSTDNPKITVTTLPEQPPAATGLKLQVKPGYLDTGSTVELQVRAEQATDLYAFLTKLQFDPTRFKLMQAQLSTDFGIEKSTAVLATSKGASGVVNWSGSLLGQVNGRTGSTGLLTLKFTVLQKGAGEFVLLEGSQTADSQGNISRLDEPTRISVYVGGADLDGDGSVTLSDLVLISLHSGTSEGQSGYDALYDLNNDHVINASDVQIVANKVAAAA</sequence>
<evidence type="ECO:0000313" key="2">
    <source>
        <dbReference type="EMBL" id="AFC29031.1"/>
    </source>
</evidence>
<dbReference type="STRING" id="1116391.PM3016_2135"/>
<dbReference type="GO" id="GO:0000272">
    <property type="term" value="P:polysaccharide catabolic process"/>
    <property type="evidence" value="ECO:0007669"/>
    <property type="project" value="InterPro"/>
</dbReference>
<dbReference type="SUPFAM" id="SSF63446">
    <property type="entry name" value="Type I dockerin domain"/>
    <property type="match status" value="1"/>
</dbReference>
<evidence type="ECO:0000259" key="1">
    <source>
        <dbReference type="PROSITE" id="PS50853"/>
    </source>
</evidence>
<dbReference type="AlphaFoldDB" id="H6NF24"/>
<dbReference type="InterPro" id="IPR036439">
    <property type="entry name" value="Dockerin_dom_sf"/>
</dbReference>
<dbReference type="CDD" id="cd00063">
    <property type="entry name" value="FN3"/>
    <property type="match status" value="1"/>
</dbReference>
<dbReference type="PROSITE" id="PS00018">
    <property type="entry name" value="EF_HAND_1"/>
    <property type="match status" value="2"/>
</dbReference>